<reference evidence="6 7" key="1">
    <citation type="submission" date="2018-06" db="EMBL/GenBank/DDBJ databases">
        <authorList>
            <consortium name="Pathogen Informatics"/>
            <person name="Doyle S."/>
        </authorList>
    </citation>
    <scope>NUCLEOTIDE SEQUENCE [LARGE SCALE GENOMIC DNA]</scope>
    <source>
        <strain evidence="6 7">NCTC10821</strain>
    </source>
</reference>
<keyword evidence="7" id="KW-1185">Reference proteome</keyword>
<dbReference type="InterPro" id="IPR050738">
    <property type="entry name" value="Sulfatase"/>
</dbReference>
<dbReference type="PROSITE" id="PS00523">
    <property type="entry name" value="SULFATASE_1"/>
    <property type="match status" value="1"/>
</dbReference>
<dbReference type="Gene3D" id="3.40.720.10">
    <property type="entry name" value="Alkaline Phosphatase, subunit A"/>
    <property type="match status" value="1"/>
</dbReference>
<evidence type="ECO:0000313" key="6">
    <source>
        <dbReference type="EMBL" id="STZ57486.1"/>
    </source>
</evidence>
<dbReference type="AlphaFoldDB" id="A0A378TD88"/>
<dbReference type="Proteomes" id="UP000254978">
    <property type="component" value="Unassembled WGS sequence"/>
</dbReference>
<dbReference type="GO" id="GO:0004065">
    <property type="term" value="F:arylsulfatase activity"/>
    <property type="evidence" value="ECO:0007669"/>
    <property type="project" value="UniProtKB-EC"/>
</dbReference>
<dbReference type="InterPro" id="IPR024607">
    <property type="entry name" value="Sulfatase_CS"/>
</dbReference>
<sequence>MDFQGTIHTDIRDSTPDWTPYRAPSAPTGAPNVLYLLFDDVGIATWDSFGGLVDMPNLRRLVERGTRLSQFHTTALCSPTRAALLTGRNPTSVSVASVVNMAQGFPGHSGRIPAETALIPEVLSQRGWSTYAVGKWHLAPPEDCHPAGSRRYWPLSRGFDRFYGFLDGMTDQWYPSLVSDSAHIDPPATPEQGYHLSKDLADNAIRFLRDHRAAAPDKPWFLYLCPGAGHSPHQAPAEWADRYRGRFDMGYERYREIVLANQKELGLIPADTELSPRNPYADRTAVDGTPWPAGDTVVPWDQLSADEQRISTRMAEVFAGFLSYTDAQIGRVLDFLDSSGQTDNTIVVVMSDNGASGEGGPLGALRDWMPRARSAEATESALAALAEFGGPGTQLNYSTGWAMAFNTPYKMFKRYASHEGGIADPCIVSWPAGLPGRGDVLDAYVHVSDVTPTIYHLLGLPAPDTVRGIPQKPLEGTSFADCLRGGEPSAKSTQFYSMAGTRGIWHDGWFANTVHPPTSFAPRGWSHFDDDRWELYHIAGDRSQIRDLAGTHPAKLAELIALWHEKAVDFQAFPLNDRGAGELVALASGSDTSAVTCYPDTPAWHTPMGGLIRGRSFTMRARVRVEAPDAHGVLYSQGDRAGGQVLFLHGARVHWACVVDGHEQVLIAASACAPGADHDITLRFTRTGAVNGTLTVVGDAELRIDGQPAGSRGAVQMTGLDMLQPVSAGRSVAHPVSRSYASPFALRDAVLDVVTLDIHGSAEPHTAHAVDVGFARD</sequence>
<proteinExistence type="inferred from homology"/>
<evidence type="ECO:0000256" key="2">
    <source>
        <dbReference type="ARBA" id="ARBA00022723"/>
    </source>
</evidence>
<dbReference type="EC" id="3.1.6.1" evidence="6"/>
<protein>
    <submittedName>
        <fullName evidence="6">Arylsulfatase</fullName>
        <ecNumber evidence="6">3.1.6.1</ecNumber>
    </submittedName>
</protein>
<keyword evidence="2" id="KW-0479">Metal-binding</keyword>
<gene>
    <name evidence="6" type="primary">atsA_1</name>
    <name evidence="6" type="ORF">NCTC10821_00987</name>
</gene>
<dbReference type="PANTHER" id="PTHR42693:SF43">
    <property type="entry name" value="BLL2667 PROTEIN"/>
    <property type="match status" value="1"/>
</dbReference>
<accession>A0A378TD88</accession>
<evidence type="ECO:0000256" key="4">
    <source>
        <dbReference type="ARBA" id="ARBA00022837"/>
    </source>
</evidence>
<organism evidence="6 7">
    <name type="scientific">Mycolicibacterium tokaiense</name>
    <dbReference type="NCBI Taxonomy" id="39695"/>
    <lineage>
        <taxon>Bacteria</taxon>
        <taxon>Bacillati</taxon>
        <taxon>Actinomycetota</taxon>
        <taxon>Actinomycetes</taxon>
        <taxon>Mycobacteriales</taxon>
        <taxon>Mycobacteriaceae</taxon>
        <taxon>Mycolicibacterium</taxon>
    </lineage>
</organism>
<dbReference type="InterPro" id="IPR000917">
    <property type="entry name" value="Sulfatase_N"/>
</dbReference>
<keyword evidence="3 6" id="KW-0378">Hydrolase</keyword>
<dbReference type="EMBL" id="UGQT01000001">
    <property type="protein sequence ID" value="STZ57486.1"/>
    <property type="molecule type" value="Genomic_DNA"/>
</dbReference>
<dbReference type="Gene3D" id="3.30.1120.10">
    <property type="match status" value="1"/>
</dbReference>
<comment type="similarity">
    <text evidence="1">Belongs to the sulfatase family.</text>
</comment>
<dbReference type="PANTHER" id="PTHR42693">
    <property type="entry name" value="ARYLSULFATASE FAMILY MEMBER"/>
    <property type="match status" value="1"/>
</dbReference>
<dbReference type="GO" id="GO:0046872">
    <property type="term" value="F:metal ion binding"/>
    <property type="evidence" value="ECO:0007669"/>
    <property type="project" value="UniProtKB-KW"/>
</dbReference>
<keyword evidence="4" id="KW-0106">Calcium</keyword>
<dbReference type="Pfam" id="PF00884">
    <property type="entry name" value="Sulfatase"/>
    <property type="match status" value="1"/>
</dbReference>
<dbReference type="OrthoDB" id="9777306at2"/>
<dbReference type="CDD" id="cd16025">
    <property type="entry name" value="PAS_like"/>
    <property type="match status" value="1"/>
</dbReference>
<name>A0A378TD88_9MYCO</name>
<evidence type="ECO:0000256" key="1">
    <source>
        <dbReference type="ARBA" id="ARBA00008779"/>
    </source>
</evidence>
<evidence type="ECO:0000313" key="7">
    <source>
        <dbReference type="Proteomes" id="UP000254978"/>
    </source>
</evidence>
<feature type="domain" description="Sulfatase N-terminal" evidence="5">
    <location>
        <begin position="31"/>
        <end position="459"/>
    </location>
</feature>
<evidence type="ECO:0000256" key="3">
    <source>
        <dbReference type="ARBA" id="ARBA00022801"/>
    </source>
</evidence>
<evidence type="ECO:0000259" key="5">
    <source>
        <dbReference type="Pfam" id="PF00884"/>
    </source>
</evidence>
<dbReference type="RefSeq" id="WP_115277684.1">
    <property type="nucleotide sequence ID" value="NZ_AP022600.1"/>
</dbReference>
<dbReference type="InterPro" id="IPR017850">
    <property type="entry name" value="Alkaline_phosphatase_core_sf"/>
</dbReference>
<dbReference type="SUPFAM" id="SSF53649">
    <property type="entry name" value="Alkaline phosphatase-like"/>
    <property type="match status" value="1"/>
</dbReference>